<dbReference type="Proteomes" id="UP000324222">
    <property type="component" value="Unassembled WGS sequence"/>
</dbReference>
<dbReference type="AlphaFoldDB" id="A0A5B7J136"/>
<accession>A0A5B7J136</accession>
<gene>
    <name evidence="1" type="ORF">E2C01_084865</name>
</gene>
<evidence type="ECO:0000313" key="1">
    <source>
        <dbReference type="EMBL" id="MPC89902.1"/>
    </source>
</evidence>
<comment type="caution">
    <text evidence="1">The sequence shown here is derived from an EMBL/GenBank/DDBJ whole genome shotgun (WGS) entry which is preliminary data.</text>
</comment>
<name>A0A5B7J136_PORTR</name>
<evidence type="ECO:0000313" key="2">
    <source>
        <dbReference type="Proteomes" id="UP000324222"/>
    </source>
</evidence>
<dbReference type="EMBL" id="VSRR010082550">
    <property type="protein sequence ID" value="MPC89902.1"/>
    <property type="molecule type" value="Genomic_DNA"/>
</dbReference>
<organism evidence="1 2">
    <name type="scientific">Portunus trituberculatus</name>
    <name type="common">Swimming crab</name>
    <name type="synonym">Neptunus trituberculatus</name>
    <dbReference type="NCBI Taxonomy" id="210409"/>
    <lineage>
        <taxon>Eukaryota</taxon>
        <taxon>Metazoa</taxon>
        <taxon>Ecdysozoa</taxon>
        <taxon>Arthropoda</taxon>
        <taxon>Crustacea</taxon>
        <taxon>Multicrustacea</taxon>
        <taxon>Malacostraca</taxon>
        <taxon>Eumalacostraca</taxon>
        <taxon>Eucarida</taxon>
        <taxon>Decapoda</taxon>
        <taxon>Pleocyemata</taxon>
        <taxon>Brachyura</taxon>
        <taxon>Eubrachyura</taxon>
        <taxon>Portunoidea</taxon>
        <taxon>Portunidae</taxon>
        <taxon>Portuninae</taxon>
        <taxon>Portunus</taxon>
    </lineage>
</organism>
<sequence length="88" mass="9627">MWAECESSVEAVVGEVLSGIVCLSPCGAGDPVRRGMSHKACKSWNPSKSQHFRLREGKTKQYVRGLGTLTLQYNQRNLCLAGETTIIS</sequence>
<proteinExistence type="predicted"/>
<reference evidence="1 2" key="1">
    <citation type="submission" date="2019-05" db="EMBL/GenBank/DDBJ databases">
        <title>Another draft genome of Portunus trituberculatus and its Hox gene families provides insights of decapod evolution.</title>
        <authorList>
            <person name="Jeong J.-H."/>
            <person name="Song I."/>
            <person name="Kim S."/>
            <person name="Choi T."/>
            <person name="Kim D."/>
            <person name="Ryu S."/>
            <person name="Kim W."/>
        </authorList>
    </citation>
    <scope>NUCLEOTIDE SEQUENCE [LARGE SCALE GENOMIC DNA]</scope>
    <source>
        <tissue evidence="1">Muscle</tissue>
    </source>
</reference>
<protein>
    <submittedName>
        <fullName evidence="1">Uncharacterized protein</fullName>
    </submittedName>
</protein>
<keyword evidence="2" id="KW-1185">Reference proteome</keyword>